<feature type="transmembrane region" description="Helical" evidence="6">
    <location>
        <begin position="62"/>
        <end position="83"/>
    </location>
</feature>
<evidence type="ECO:0000256" key="2">
    <source>
        <dbReference type="ARBA" id="ARBA00022692"/>
    </source>
</evidence>
<feature type="transmembrane region" description="Helical" evidence="6">
    <location>
        <begin position="434"/>
        <end position="454"/>
    </location>
</feature>
<dbReference type="EMBL" id="FNHU01000005">
    <property type="protein sequence ID" value="SDM66449.1"/>
    <property type="molecule type" value="Genomic_DNA"/>
</dbReference>
<dbReference type="RefSeq" id="WP_176760822.1">
    <property type="nucleotide sequence ID" value="NZ_FNHU01000005.1"/>
</dbReference>
<dbReference type="AlphaFoldDB" id="A0A1G9V2V2"/>
<feature type="transmembrane region" description="Helical" evidence="6">
    <location>
        <begin position="156"/>
        <end position="179"/>
    </location>
</feature>
<evidence type="ECO:0000313" key="9">
    <source>
        <dbReference type="Proteomes" id="UP000199671"/>
    </source>
</evidence>
<dbReference type="GO" id="GO:0022857">
    <property type="term" value="F:transmembrane transporter activity"/>
    <property type="evidence" value="ECO:0007669"/>
    <property type="project" value="InterPro"/>
</dbReference>
<keyword evidence="4 6" id="KW-0472">Membrane</keyword>
<protein>
    <submittedName>
        <fullName evidence="8">Major Facilitator Superfamily protein</fullName>
    </submittedName>
</protein>
<evidence type="ECO:0000313" key="8">
    <source>
        <dbReference type="EMBL" id="SDM66449.1"/>
    </source>
</evidence>
<organism evidence="8 9">
    <name type="scientific">Actinomyces ruminicola</name>
    <dbReference type="NCBI Taxonomy" id="332524"/>
    <lineage>
        <taxon>Bacteria</taxon>
        <taxon>Bacillati</taxon>
        <taxon>Actinomycetota</taxon>
        <taxon>Actinomycetes</taxon>
        <taxon>Actinomycetales</taxon>
        <taxon>Actinomycetaceae</taxon>
        <taxon>Actinomyces</taxon>
    </lineage>
</organism>
<feature type="region of interest" description="Disordered" evidence="5">
    <location>
        <begin position="1"/>
        <end position="23"/>
    </location>
</feature>
<keyword evidence="2 6" id="KW-0812">Transmembrane</keyword>
<reference evidence="8 9" key="1">
    <citation type="submission" date="2016-10" db="EMBL/GenBank/DDBJ databases">
        <authorList>
            <person name="de Groot N.N."/>
        </authorList>
    </citation>
    <scope>NUCLEOTIDE SEQUENCE [LARGE SCALE GENOMIC DNA]</scope>
    <source>
        <strain evidence="8 9">KPR-7B</strain>
    </source>
</reference>
<dbReference type="SUPFAM" id="SSF103473">
    <property type="entry name" value="MFS general substrate transporter"/>
    <property type="match status" value="1"/>
</dbReference>
<evidence type="ECO:0000256" key="1">
    <source>
        <dbReference type="ARBA" id="ARBA00004651"/>
    </source>
</evidence>
<evidence type="ECO:0000256" key="6">
    <source>
        <dbReference type="SAM" id="Phobius"/>
    </source>
</evidence>
<comment type="subcellular location">
    <subcellularLocation>
        <location evidence="1">Cell membrane</location>
        <topology evidence="1">Multi-pass membrane protein</topology>
    </subcellularLocation>
</comment>
<dbReference type="Gene3D" id="1.20.1250.20">
    <property type="entry name" value="MFS general substrate transporter like domains"/>
    <property type="match status" value="2"/>
</dbReference>
<evidence type="ECO:0000259" key="7">
    <source>
        <dbReference type="PROSITE" id="PS50850"/>
    </source>
</evidence>
<feature type="transmembrane region" description="Helical" evidence="6">
    <location>
        <begin position="281"/>
        <end position="304"/>
    </location>
</feature>
<dbReference type="InterPro" id="IPR036259">
    <property type="entry name" value="MFS_trans_sf"/>
</dbReference>
<dbReference type="GO" id="GO:0005886">
    <property type="term" value="C:plasma membrane"/>
    <property type="evidence" value="ECO:0007669"/>
    <property type="project" value="UniProtKB-SubCell"/>
</dbReference>
<dbReference type="InterPro" id="IPR020846">
    <property type="entry name" value="MFS_dom"/>
</dbReference>
<dbReference type="Proteomes" id="UP000199671">
    <property type="component" value="Unassembled WGS sequence"/>
</dbReference>
<accession>A0A1G9V2V2</accession>
<feature type="transmembrane region" description="Helical" evidence="6">
    <location>
        <begin position="316"/>
        <end position="334"/>
    </location>
</feature>
<feature type="transmembrane region" description="Helical" evidence="6">
    <location>
        <begin position="133"/>
        <end position="150"/>
    </location>
</feature>
<evidence type="ECO:0000256" key="4">
    <source>
        <dbReference type="ARBA" id="ARBA00023136"/>
    </source>
</evidence>
<evidence type="ECO:0000256" key="3">
    <source>
        <dbReference type="ARBA" id="ARBA00022989"/>
    </source>
</evidence>
<dbReference type="PANTHER" id="PTHR23528:SF1">
    <property type="entry name" value="MAJOR FACILITATOR SUPERFAMILY (MFS) PROFILE DOMAIN-CONTAINING PROTEIN"/>
    <property type="match status" value="1"/>
</dbReference>
<feature type="transmembrane region" description="Helical" evidence="6">
    <location>
        <begin position="404"/>
        <end position="422"/>
    </location>
</feature>
<gene>
    <name evidence="8" type="ORF">SAMN04487766_10578</name>
</gene>
<dbReference type="Pfam" id="PF07690">
    <property type="entry name" value="MFS_1"/>
    <property type="match status" value="1"/>
</dbReference>
<feature type="transmembrane region" description="Helical" evidence="6">
    <location>
        <begin position="365"/>
        <end position="383"/>
    </location>
</feature>
<keyword evidence="3 6" id="KW-1133">Transmembrane helix</keyword>
<feature type="domain" description="Major facilitator superfamily (MFS) profile" evidence="7">
    <location>
        <begin position="64"/>
        <end position="458"/>
    </location>
</feature>
<name>A0A1G9V2V2_9ACTO</name>
<sequence length="458" mass="47604">MTTPPSTRHEGADSPYASAATGDGAYAQQAVEDAYPADAAMSPEDEEAARITAKFGNPRKTIWLVLIAAIGGYIMMMGMGTALQLRLSVIDEGLATLVYSRATSLSALLMLAVVPIVGALSDRTLSRFGRRRPWIVGGYLVAFACFLIIGSSASSIVIIAAYIVGIASAQAGFNAYSVIPVEGVPGNMRGRIMGFMGLCGALAMSAGSYIAGALVDISTILLMTVPPALAIITALPLLLLYKDPQHSREEIPQGGTLDMFAHMFVNPVKHPNFGIVWLSRFLAGAGMAAFLGFFVLYLIIGLHMSPAEAGAQAGHLSLMSAPVSIAVFMGSGWISDKLGMLRPLVALAAIIMAAGLIIAATSNSVAGFTVAWMVFAVGQPMYLTVDLALCAKVLPNEADAGKDMAVFGLALNLGNVLVPAIAPTLLGPASSNYPLLWGTAAVLVFAGALLMPLVRGVK</sequence>
<dbReference type="PROSITE" id="PS50850">
    <property type="entry name" value="MFS"/>
    <property type="match status" value="1"/>
</dbReference>
<feature type="transmembrane region" description="Helical" evidence="6">
    <location>
        <begin position="191"/>
        <end position="211"/>
    </location>
</feature>
<feature type="transmembrane region" description="Helical" evidence="6">
    <location>
        <begin position="217"/>
        <end position="241"/>
    </location>
</feature>
<dbReference type="PANTHER" id="PTHR23528">
    <property type="match status" value="1"/>
</dbReference>
<dbReference type="InterPro" id="IPR011701">
    <property type="entry name" value="MFS"/>
</dbReference>
<evidence type="ECO:0000256" key="5">
    <source>
        <dbReference type="SAM" id="MobiDB-lite"/>
    </source>
</evidence>
<feature type="transmembrane region" description="Helical" evidence="6">
    <location>
        <begin position="341"/>
        <end position="359"/>
    </location>
</feature>
<feature type="transmembrane region" description="Helical" evidence="6">
    <location>
        <begin position="103"/>
        <end position="121"/>
    </location>
</feature>
<proteinExistence type="predicted"/>